<feature type="region of interest" description="Disordered" evidence="2">
    <location>
        <begin position="1"/>
        <end position="78"/>
    </location>
</feature>
<dbReference type="OrthoDB" id="2272012at2759"/>
<dbReference type="GO" id="GO:0005085">
    <property type="term" value="F:guanyl-nucleotide exchange factor activity"/>
    <property type="evidence" value="ECO:0007669"/>
    <property type="project" value="UniProtKB-KW"/>
</dbReference>
<proteinExistence type="predicted"/>
<dbReference type="InterPro" id="IPR052233">
    <property type="entry name" value="Rho-type_GEFs"/>
</dbReference>
<gene>
    <name evidence="4" type="ORF">M407DRAFT_7636</name>
</gene>
<dbReference type="STRING" id="1051891.A0A0C3QIL6"/>
<accession>A0A0C3QIL6</accession>
<dbReference type="HOGENOM" id="CLU_297941_0_0_1"/>
<sequence>MSRFRKPEKQLSEWEDWPMPEPSTSGSGSRHVNGWNELEGQLNTDYGLASDDQETSPPMRGPFAVPRDYKPASSSLQSQWDAESAAAFWAFPEAQVQSPTAAEHLESPRRALEQRASDQSQSRASYYGGWAEDDDDRRSVASYRTARVTAQYGMDELSGQMTELQLQQEGIERFQEGDLPEEDEEWHKLCPESAREALDKKEVQRQSVLFEIQNVVIRYMRAVKGIGRNGATLSTRRSSLGEPNKTPIGSVTSLVPATSPLRKSAASHFPGRISTAARFSIGGRACLVVGCDLGIYMSYAGPDRKFCKVIDLANPSALAALEKQGQLLVVHGGGLLTFPLDDITKAMDMEHPVSNTILKRLDNGDGPVTLLQVGILNERIIICYSQKGFRQQTIHTLEPVGGQLEEAVTPTPTSAVRSPLTYRRYGAPFFVPKDASGLTVLNRTVTVAADHSLVVVDPTAAPTERRVLTVPDFSACGSGTADALSALKNRAMNATPLGVVWASESERLVLYDTFGTYVSKFGYPTRNRTYVRWETKVNSWALRGPHVLLFSFSGWIEVRHISTGKLVQVEEAPEVRMLQIAEPNNGALLLAIRGKDDRDGLADRLVEMLETSPLTIPHSPGASGDPQWGEWESCIFTVYFGLPRGSTIGGKAPISLGRWQRPGTLPHPSAQDTAVLEKILDSGNGFNDVWSYDASLNGNETDLPEELQKHRNRIRSLLYFSDNAPEGLMSSLDRHLPHIPKLGLIGTFTPFVTGLDQTLVRGSKPFGAGAVGLALLGEPTPKLDRGFHGLKAISKTYSITRQARQLAIPARSIGILAGSRPGARSAERSLSRPIIFVFLNPTKEALVAYNSVPPSEGETPATRKAADMYLGVLNESQADSAEPSFSMVYRVSAGGPSRGTISVDADVGPPTGSRVQFLHKPILQVADATVLQAQPGSVQFVTASSVGEHGQEGQPSNVARDSLVLENVFVAHSENGVLISSPPSTAQLRVPSTWRCTVPDGWGSLRWSEA</sequence>
<protein>
    <recommendedName>
        <fullName evidence="3">CNH domain-containing protein</fullName>
    </recommendedName>
</protein>
<dbReference type="PANTHER" id="PTHR46572:SF1">
    <property type="entry name" value="RHO1 GUANINE NUCLEOTIDE EXCHANGE FACTOR TUS1"/>
    <property type="match status" value="1"/>
</dbReference>
<evidence type="ECO:0000256" key="2">
    <source>
        <dbReference type="SAM" id="MobiDB-lite"/>
    </source>
</evidence>
<organism evidence="4 5">
    <name type="scientific">Tulasnella calospora MUT 4182</name>
    <dbReference type="NCBI Taxonomy" id="1051891"/>
    <lineage>
        <taxon>Eukaryota</taxon>
        <taxon>Fungi</taxon>
        <taxon>Dikarya</taxon>
        <taxon>Basidiomycota</taxon>
        <taxon>Agaricomycotina</taxon>
        <taxon>Agaricomycetes</taxon>
        <taxon>Cantharellales</taxon>
        <taxon>Tulasnellaceae</taxon>
        <taxon>Tulasnella</taxon>
    </lineage>
</organism>
<name>A0A0C3QIL6_9AGAM</name>
<feature type="domain" description="CNH" evidence="3">
    <location>
        <begin position="270"/>
        <end position="585"/>
    </location>
</feature>
<feature type="region of interest" description="Disordered" evidence="2">
    <location>
        <begin position="99"/>
        <end position="131"/>
    </location>
</feature>
<evidence type="ECO:0000313" key="5">
    <source>
        <dbReference type="Proteomes" id="UP000054248"/>
    </source>
</evidence>
<feature type="compositionally biased region" description="Basic and acidic residues" evidence="2">
    <location>
        <begin position="103"/>
        <end position="116"/>
    </location>
</feature>
<evidence type="ECO:0000313" key="4">
    <source>
        <dbReference type="EMBL" id="KIO26741.1"/>
    </source>
</evidence>
<dbReference type="PANTHER" id="PTHR46572">
    <property type="entry name" value="RHO1 GDP-GTP EXCHANGE PROTEIN 1-RELATED"/>
    <property type="match status" value="1"/>
</dbReference>
<dbReference type="PROSITE" id="PS50219">
    <property type="entry name" value="CNH"/>
    <property type="match status" value="1"/>
</dbReference>
<dbReference type="EMBL" id="KN823019">
    <property type="protein sequence ID" value="KIO26741.1"/>
    <property type="molecule type" value="Genomic_DNA"/>
</dbReference>
<keyword evidence="5" id="KW-1185">Reference proteome</keyword>
<reference evidence="4 5" key="1">
    <citation type="submission" date="2014-04" db="EMBL/GenBank/DDBJ databases">
        <authorList>
            <consortium name="DOE Joint Genome Institute"/>
            <person name="Kuo A."/>
            <person name="Girlanda M."/>
            <person name="Perotto S."/>
            <person name="Kohler A."/>
            <person name="Nagy L.G."/>
            <person name="Floudas D."/>
            <person name="Copeland A."/>
            <person name="Barry K.W."/>
            <person name="Cichocki N."/>
            <person name="Veneault-Fourrey C."/>
            <person name="LaButti K."/>
            <person name="Lindquist E.A."/>
            <person name="Lipzen A."/>
            <person name="Lundell T."/>
            <person name="Morin E."/>
            <person name="Murat C."/>
            <person name="Sun H."/>
            <person name="Tunlid A."/>
            <person name="Henrissat B."/>
            <person name="Grigoriev I.V."/>
            <person name="Hibbett D.S."/>
            <person name="Martin F."/>
            <person name="Nordberg H.P."/>
            <person name="Cantor M.N."/>
            <person name="Hua S.X."/>
        </authorList>
    </citation>
    <scope>NUCLEOTIDE SEQUENCE [LARGE SCALE GENOMIC DNA]</scope>
    <source>
        <strain evidence="4 5">MUT 4182</strain>
    </source>
</reference>
<dbReference type="InterPro" id="IPR001180">
    <property type="entry name" value="CNH_dom"/>
</dbReference>
<feature type="compositionally biased region" description="Basic and acidic residues" evidence="2">
    <location>
        <begin position="1"/>
        <end position="12"/>
    </location>
</feature>
<keyword evidence="1" id="KW-0344">Guanine-nucleotide releasing factor</keyword>
<dbReference type="Pfam" id="PF00780">
    <property type="entry name" value="CNH"/>
    <property type="match status" value="1"/>
</dbReference>
<reference evidence="5" key="2">
    <citation type="submission" date="2015-01" db="EMBL/GenBank/DDBJ databases">
        <title>Evolutionary Origins and Diversification of the Mycorrhizal Mutualists.</title>
        <authorList>
            <consortium name="DOE Joint Genome Institute"/>
            <consortium name="Mycorrhizal Genomics Consortium"/>
            <person name="Kohler A."/>
            <person name="Kuo A."/>
            <person name="Nagy L.G."/>
            <person name="Floudas D."/>
            <person name="Copeland A."/>
            <person name="Barry K.W."/>
            <person name="Cichocki N."/>
            <person name="Veneault-Fourrey C."/>
            <person name="LaButti K."/>
            <person name="Lindquist E.A."/>
            <person name="Lipzen A."/>
            <person name="Lundell T."/>
            <person name="Morin E."/>
            <person name="Murat C."/>
            <person name="Riley R."/>
            <person name="Ohm R."/>
            <person name="Sun H."/>
            <person name="Tunlid A."/>
            <person name="Henrissat B."/>
            <person name="Grigoriev I.V."/>
            <person name="Hibbett D.S."/>
            <person name="Martin F."/>
        </authorList>
    </citation>
    <scope>NUCLEOTIDE SEQUENCE [LARGE SCALE GENOMIC DNA]</scope>
    <source>
        <strain evidence="5">MUT 4182</strain>
    </source>
</reference>
<dbReference type="AlphaFoldDB" id="A0A0C3QIL6"/>
<evidence type="ECO:0000256" key="1">
    <source>
        <dbReference type="ARBA" id="ARBA00022658"/>
    </source>
</evidence>
<evidence type="ECO:0000259" key="3">
    <source>
        <dbReference type="PROSITE" id="PS50219"/>
    </source>
</evidence>
<dbReference type="Proteomes" id="UP000054248">
    <property type="component" value="Unassembled WGS sequence"/>
</dbReference>